<evidence type="ECO:0000313" key="3">
    <source>
        <dbReference type="Proteomes" id="UP000533641"/>
    </source>
</evidence>
<organism evidence="2 3">
    <name type="scientific">Rhizobium mongolense</name>
    <dbReference type="NCBI Taxonomy" id="57676"/>
    <lineage>
        <taxon>Bacteria</taxon>
        <taxon>Pseudomonadati</taxon>
        <taxon>Pseudomonadota</taxon>
        <taxon>Alphaproteobacteria</taxon>
        <taxon>Hyphomicrobiales</taxon>
        <taxon>Rhizobiaceae</taxon>
        <taxon>Rhizobium/Agrobacterium group</taxon>
        <taxon>Rhizobium</taxon>
    </lineage>
</organism>
<comment type="caution">
    <text evidence="2">The sequence shown here is derived from an EMBL/GenBank/DDBJ whole genome shotgun (WGS) entry which is preliminary data.</text>
</comment>
<evidence type="ECO:0000313" key="4">
    <source>
        <dbReference type="Proteomes" id="UP000551353"/>
    </source>
</evidence>
<sequence>MKVPDGVRNADAGGLAHKERKLRSVSFRLALETIFA</sequence>
<evidence type="ECO:0000313" key="1">
    <source>
        <dbReference type="EMBL" id="MBB4230654.1"/>
    </source>
</evidence>
<keyword evidence="4" id="KW-1185">Reference proteome</keyword>
<dbReference type="AlphaFoldDB" id="A0A7W6RQT3"/>
<dbReference type="Proteomes" id="UP000533641">
    <property type="component" value="Unassembled WGS sequence"/>
</dbReference>
<protein>
    <submittedName>
        <fullName evidence="2">Uncharacterized protein</fullName>
    </submittedName>
</protein>
<name>A0A7W6RQT3_9HYPH</name>
<evidence type="ECO:0000313" key="2">
    <source>
        <dbReference type="EMBL" id="MBB4276955.1"/>
    </source>
</evidence>
<accession>A0A7W6RQT3</accession>
<gene>
    <name evidence="1" type="ORF">GGD56_004507</name>
    <name evidence="2" type="ORF">GGE12_004753</name>
</gene>
<dbReference type="Proteomes" id="UP000551353">
    <property type="component" value="Unassembled WGS sequence"/>
</dbReference>
<dbReference type="EMBL" id="JACIFX010000005">
    <property type="protein sequence ID" value="MBB4230654.1"/>
    <property type="molecule type" value="Genomic_DNA"/>
</dbReference>
<dbReference type="EMBL" id="JACIGM010000011">
    <property type="protein sequence ID" value="MBB4276955.1"/>
    <property type="molecule type" value="Genomic_DNA"/>
</dbReference>
<proteinExistence type="predicted"/>
<reference evidence="3 4" key="1">
    <citation type="submission" date="2020-08" db="EMBL/GenBank/DDBJ databases">
        <title>Genomic Encyclopedia of Type Strains, Phase IV (KMG-V): Genome sequencing to study the core and pangenomes of soil and plant-associated prokaryotes.</title>
        <authorList>
            <person name="Whitman W."/>
        </authorList>
    </citation>
    <scope>NUCLEOTIDE SEQUENCE [LARGE SCALE GENOMIC DNA]</scope>
    <source>
        <strain evidence="2 3">SEMIA 402</strain>
        <strain evidence="1 4">SEMIA 4087</strain>
    </source>
</reference>